<dbReference type="EMBL" id="BPVZ01000068">
    <property type="protein sequence ID" value="GKV25314.1"/>
    <property type="molecule type" value="Genomic_DNA"/>
</dbReference>
<keyword evidence="3" id="KW-1185">Reference proteome</keyword>
<gene>
    <name evidence="2" type="ORF">SLEP1_g34771</name>
</gene>
<evidence type="ECO:0000313" key="3">
    <source>
        <dbReference type="Proteomes" id="UP001054252"/>
    </source>
</evidence>
<evidence type="ECO:0000256" key="1">
    <source>
        <dbReference type="SAM" id="MobiDB-lite"/>
    </source>
</evidence>
<comment type="caution">
    <text evidence="2">The sequence shown here is derived from an EMBL/GenBank/DDBJ whole genome shotgun (WGS) entry which is preliminary data.</text>
</comment>
<sequence length="46" mass="4959">MKRGEIVGVEENKVGGRENKFHLGYSASPVCHDAGKEKEGSKDNVA</sequence>
<reference evidence="2 3" key="1">
    <citation type="journal article" date="2021" name="Commun. Biol.">
        <title>The genome of Shorea leprosula (Dipterocarpaceae) highlights the ecological relevance of drought in aseasonal tropical rainforests.</title>
        <authorList>
            <person name="Ng K.K.S."/>
            <person name="Kobayashi M.J."/>
            <person name="Fawcett J.A."/>
            <person name="Hatakeyama M."/>
            <person name="Paape T."/>
            <person name="Ng C.H."/>
            <person name="Ang C.C."/>
            <person name="Tnah L.H."/>
            <person name="Lee C.T."/>
            <person name="Nishiyama T."/>
            <person name="Sese J."/>
            <person name="O'Brien M.J."/>
            <person name="Copetti D."/>
            <person name="Mohd Noor M.I."/>
            <person name="Ong R.C."/>
            <person name="Putra M."/>
            <person name="Sireger I.Z."/>
            <person name="Indrioko S."/>
            <person name="Kosugi Y."/>
            <person name="Izuno A."/>
            <person name="Isagi Y."/>
            <person name="Lee S.L."/>
            <person name="Shimizu K.K."/>
        </authorList>
    </citation>
    <scope>NUCLEOTIDE SEQUENCE [LARGE SCALE GENOMIC DNA]</scope>
    <source>
        <strain evidence="2">214</strain>
    </source>
</reference>
<dbReference type="Proteomes" id="UP001054252">
    <property type="component" value="Unassembled WGS sequence"/>
</dbReference>
<proteinExistence type="predicted"/>
<feature type="compositionally biased region" description="Basic and acidic residues" evidence="1">
    <location>
        <begin position="33"/>
        <end position="46"/>
    </location>
</feature>
<name>A0AAV5KL35_9ROSI</name>
<accession>A0AAV5KL35</accession>
<organism evidence="2 3">
    <name type="scientific">Rubroshorea leprosula</name>
    <dbReference type="NCBI Taxonomy" id="152421"/>
    <lineage>
        <taxon>Eukaryota</taxon>
        <taxon>Viridiplantae</taxon>
        <taxon>Streptophyta</taxon>
        <taxon>Embryophyta</taxon>
        <taxon>Tracheophyta</taxon>
        <taxon>Spermatophyta</taxon>
        <taxon>Magnoliopsida</taxon>
        <taxon>eudicotyledons</taxon>
        <taxon>Gunneridae</taxon>
        <taxon>Pentapetalae</taxon>
        <taxon>rosids</taxon>
        <taxon>malvids</taxon>
        <taxon>Malvales</taxon>
        <taxon>Dipterocarpaceae</taxon>
        <taxon>Rubroshorea</taxon>
    </lineage>
</organism>
<dbReference type="AlphaFoldDB" id="A0AAV5KL35"/>
<protein>
    <submittedName>
        <fullName evidence="2">Uncharacterized protein</fullName>
    </submittedName>
</protein>
<evidence type="ECO:0000313" key="2">
    <source>
        <dbReference type="EMBL" id="GKV25314.1"/>
    </source>
</evidence>
<feature type="region of interest" description="Disordered" evidence="1">
    <location>
        <begin position="20"/>
        <end position="46"/>
    </location>
</feature>